<evidence type="ECO:0000313" key="1">
    <source>
        <dbReference type="EMBL" id="SFV85711.1"/>
    </source>
</evidence>
<dbReference type="AlphaFoldDB" id="A0A1W1DVP4"/>
<dbReference type="EMBL" id="FPHY01000043">
    <property type="protein sequence ID" value="SFV85711.1"/>
    <property type="molecule type" value="Genomic_DNA"/>
</dbReference>
<evidence type="ECO:0000313" key="2">
    <source>
        <dbReference type="EMBL" id="SFV89004.1"/>
    </source>
</evidence>
<sequence length="77" mass="8550">MYQDAFYGPDCKLRVYSVEKPMKSVVLEAQQNLCALEAGSIHVKQISASRPSLKAKYTTKEGSYSEELPGKVIFSGF</sequence>
<dbReference type="EMBL" id="FPHZ01000194">
    <property type="protein sequence ID" value="SFV89004.1"/>
    <property type="molecule type" value="Genomic_DNA"/>
</dbReference>
<accession>A0A1W1DVP4</accession>
<gene>
    <name evidence="1" type="ORF">MNB_SUP05-SYMBIONT-4-873</name>
    <name evidence="2" type="ORF">MNB_SUP05-SYMBIONT-5-83</name>
</gene>
<proteinExistence type="predicted"/>
<name>A0A1W1DVP4_9ZZZZ</name>
<protein>
    <submittedName>
        <fullName evidence="1">Uncharacterized protein</fullName>
    </submittedName>
</protein>
<organism evidence="1">
    <name type="scientific">hydrothermal vent metagenome</name>
    <dbReference type="NCBI Taxonomy" id="652676"/>
    <lineage>
        <taxon>unclassified sequences</taxon>
        <taxon>metagenomes</taxon>
        <taxon>ecological metagenomes</taxon>
    </lineage>
</organism>
<reference evidence="1" key="1">
    <citation type="submission" date="2016-10" db="EMBL/GenBank/DDBJ databases">
        <authorList>
            <person name="de Groot N.N."/>
        </authorList>
    </citation>
    <scope>NUCLEOTIDE SEQUENCE</scope>
</reference>